<feature type="transmembrane region" description="Helical" evidence="2">
    <location>
        <begin position="318"/>
        <end position="340"/>
    </location>
</feature>
<dbReference type="Proteomes" id="UP001219355">
    <property type="component" value="Chromosome 5"/>
</dbReference>
<feature type="region of interest" description="Disordered" evidence="1">
    <location>
        <begin position="21"/>
        <end position="314"/>
    </location>
</feature>
<name>A0AAF0DMK7_9EURO</name>
<gene>
    <name evidence="4" type="ORF">PRK78_007082</name>
</gene>
<feature type="compositionally biased region" description="Polar residues" evidence="1">
    <location>
        <begin position="413"/>
        <end position="424"/>
    </location>
</feature>
<keyword evidence="2" id="KW-0812">Transmembrane</keyword>
<feature type="compositionally biased region" description="Polar residues" evidence="1">
    <location>
        <begin position="379"/>
        <end position="405"/>
    </location>
</feature>
<organism evidence="4 5">
    <name type="scientific">Emydomyces testavorans</name>
    <dbReference type="NCBI Taxonomy" id="2070801"/>
    <lineage>
        <taxon>Eukaryota</taxon>
        <taxon>Fungi</taxon>
        <taxon>Dikarya</taxon>
        <taxon>Ascomycota</taxon>
        <taxon>Pezizomycotina</taxon>
        <taxon>Eurotiomycetes</taxon>
        <taxon>Eurotiomycetidae</taxon>
        <taxon>Onygenales</taxon>
        <taxon>Nannizziopsiaceae</taxon>
        <taxon>Emydomyces</taxon>
    </lineage>
</organism>
<proteinExistence type="predicted"/>
<feature type="compositionally biased region" description="Polar residues" evidence="1">
    <location>
        <begin position="350"/>
        <end position="369"/>
    </location>
</feature>
<feature type="compositionally biased region" description="Polar residues" evidence="1">
    <location>
        <begin position="552"/>
        <end position="580"/>
    </location>
</feature>
<feature type="compositionally biased region" description="Gly residues" evidence="1">
    <location>
        <begin position="123"/>
        <end position="163"/>
    </location>
</feature>
<feature type="compositionally biased region" description="Low complexity" evidence="1">
    <location>
        <begin position="528"/>
        <end position="542"/>
    </location>
</feature>
<evidence type="ECO:0000313" key="4">
    <source>
        <dbReference type="EMBL" id="WEW61591.1"/>
    </source>
</evidence>
<feature type="region of interest" description="Disordered" evidence="1">
    <location>
        <begin position="347"/>
        <end position="581"/>
    </location>
</feature>
<feature type="compositionally biased region" description="Basic and acidic residues" evidence="1">
    <location>
        <begin position="209"/>
        <end position="224"/>
    </location>
</feature>
<evidence type="ECO:0000256" key="1">
    <source>
        <dbReference type="SAM" id="MobiDB-lite"/>
    </source>
</evidence>
<dbReference type="EMBL" id="CP120631">
    <property type="protein sequence ID" value="WEW61591.1"/>
    <property type="molecule type" value="Genomic_DNA"/>
</dbReference>
<feature type="compositionally biased region" description="Low complexity" evidence="1">
    <location>
        <begin position="226"/>
        <end position="301"/>
    </location>
</feature>
<sequence>MRLSLWTNIFLLQSWVTGLEPPSAPSVKQSSPTALPTPCRRKAGARGEISFGESIHHRRSAASVPIQPCNEDGSPYHDPTVTPAPIPLPSRNLERTERRGGIGIREGIRIQKRPRSNNKGNQGNNGGGNGGGIGIGGGNGGGNGGGDGGDNGNGNGNNGGHNGNNGDTNGPPPGRGRGPKNRKQSTLVLKFPDGFTTSDGFTVSMPLTELDKPTSKDPSTREDSPTTSSQQATTTKEPTTSTSTPSSTTTETTSTESSDSTTYTTSTSSSTSTTSASSTTPTTSSSTTSTTATTPTQTSPPLATETPKKPNNPDKASIAAGSVLGGFVVLSVAFLGVLFYKRWRGHKQVDSQSQSPNYLAVSSSDSGDSQGEKPEQHAHSTSNYPHNGNNTNRFTWHPNTSSVPILQNPPPASNQEDSQPQTPNIIPRPKSSRFYASIPSNDETQQFPFLPNSTTIDLPQNPHNQQRRPLSMLETPYHQRQPPGTYNSNRPDRRRSLERKPLPSTVVLPTQLPTVAELPPDHPPSTPPSADSISSAPSGSRSNYGYGPRGASRSTVSPVNPSGNRHGSQYSPVSSISPVDTSLAGPAYEFVKPDNQPLMQSALLPWQTQPMARSDVYGVPPYSGT</sequence>
<evidence type="ECO:0008006" key="6">
    <source>
        <dbReference type="Google" id="ProtNLM"/>
    </source>
</evidence>
<keyword evidence="2" id="KW-1133">Transmembrane helix</keyword>
<accession>A0AAF0DMK7</accession>
<reference evidence="4" key="1">
    <citation type="submission" date="2023-03" db="EMBL/GenBank/DDBJ databases">
        <title>Emydomyces testavorans Genome Sequence.</title>
        <authorList>
            <person name="Hoyer L."/>
        </authorList>
    </citation>
    <scope>NUCLEOTIDE SEQUENCE</scope>
    <source>
        <strain evidence="4">16-2883</strain>
    </source>
</reference>
<evidence type="ECO:0000313" key="5">
    <source>
        <dbReference type="Proteomes" id="UP001219355"/>
    </source>
</evidence>
<keyword evidence="3" id="KW-0732">Signal</keyword>
<keyword evidence="5" id="KW-1185">Reference proteome</keyword>
<feature type="signal peptide" evidence="3">
    <location>
        <begin position="1"/>
        <end position="18"/>
    </location>
</feature>
<keyword evidence="2" id="KW-0472">Membrane</keyword>
<evidence type="ECO:0000256" key="3">
    <source>
        <dbReference type="SAM" id="SignalP"/>
    </source>
</evidence>
<feature type="compositionally biased region" description="Basic and acidic residues" evidence="1">
    <location>
        <begin position="490"/>
        <end position="501"/>
    </location>
</feature>
<feature type="compositionally biased region" description="Polar residues" evidence="1">
    <location>
        <begin position="438"/>
        <end position="468"/>
    </location>
</feature>
<feature type="chain" id="PRO_5042277245" description="Mid2 domain-containing protein" evidence="3">
    <location>
        <begin position="19"/>
        <end position="625"/>
    </location>
</feature>
<dbReference type="AlphaFoldDB" id="A0AAF0DMK7"/>
<protein>
    <recommendedName>
        <fullName evidence="6">Mid2 domain-containing protein</fullName>
    </recommendedName>
</protein>
<evidence type="ECO:0000256" key="2">
    <source>
        <dbReference type="SAM" id="Phobius"/>
    </source>
</evidence>